<keyword evidence="2" id="KW-0732">Signal</keyword>
<evidence type="ECO:0000256" key="1">
    <source>
        <dbReference type="SAM" id="MobiDB-lite"/>
    </source>
</evidence>
<evidence type="ECO:0000256" key="2">
    <source>
        <dbReference type="SAM" id="SignalP"/>
    </source>
</evidence>
<protein>
    <submittedName>
        <fullName evidence="3">Uncharacterized protein</fullName>
    </submittedName>
</protein>
<accession>A0A2R6VYQ6</accession>
<organism evidence="3 4">
    <name type="scientific">Marchantia polymorpha</name>
    <name type="common">Common liverwort</name>
    <name type="synonym">Marchantia aquatica</name>
    <dbReference type="NCBI Taxonomy" id="3197"/>
    <lineage>
        <taxon>Eukaryota</taxon>
        <taxon>Viridiplantae</taxon>
        <taxon>Streptophyta</taxon>
        <taxon>Embryophyta</taxon>
        <taxon>Marchantiophyta</taxon>
        <taxon>Marchantiopsida</taxon>
        <taxon>Marchantiidae</taxon>
        <taxon>Marchantiales</taxon>
        <taxon>Marchantiaceae</taxon>
        <taxon>Marchantia</taxon>
    </lineage>
</organism>
<dbReference type="Proteomes" id="UP000244005">
    <property type="component" value="Unassembled WGS sequence"/>
</dbReference>
<feature type="compositionally biased region" description="Basic and acidic residues" evidence="1">
    <location>
        <begin position="174"/>
        <end position="190"/>
    </location>
</feature>
<feature type="region of interest" description="Disordered" evidence="1">
    <location>
        <begin position="147"/>
        <end position="190"/>
    </location>
</feature>
<feature type="compositionally biased region" description="Gly residues" evidence="1">
    <location>
        <begin position="93"/>
        <end position="107"/>
    </location>
</feature>
<dbReference type="AlphaFoldDB" id="A0A2R6VYQ6"/>
<reference evidence="4" key="1">
    <citation type="journal article" date="2017" name="Cell">
        <title>Insights into land plant evolution garnered from the Marchantia polymorpha genome.</title>
        <authorList>
            <person name="Bowman J.L."/>
            <person name="Kohchi T."/>
            <person name="Yamato K.T."/>
            <person name="Jenkins J."/>
            <person name="Shu S."/>
            <person name="Ishizaki K."/>
            <person name="Yamaoka S."/>
            <person name="Nishihama R."/>
            <person name="Nakamura Y."/>
            <person name="Berger F."/>
            <person name="Adam C."/>
            <person name="Aki S.S."/>
            <person name="Althoff F."/>
            <person name="Araki T."/>
            <person name="Arteaga-Vazquez M.A."/>
            <person name="Balasubrmanian S."/>
            <person name="Barry K."/>
            <person name="Bauer D."/>
            <person name="Boehm C.R."/>
            <person name="Briginshaw L."/>
            <person name="Caballero-Perez J."/>
            <person name="Catarino B."/>
            <person name="Chen F."/>
            <person name="Chiyoda S."/>
            <person name="Chovatia M."/>
            <person name="Davies K.M."/>
            <person name="Delmans M."/>
            <person name="Demura T."/>
            <person name="Dierschke T."/>
            <person name="Dolan L."/>
            <person name="Dorantes-Acosta A.E."/>
            <person name="Eklund D.M."/>
            <person name="Florent S.N."/>
            <person name="Flores-Sandoval E."/>
            <person name="Fujiyama A."/>
            <person name="Fukuzawa H."/>
            <person name="Galik B."/>
            <person name="Grimanelli D."/>
            <person name="Grimwood J."/>
            <person name="Grossniklaus U."/>
            <person name="Hamada T."/>
            <person name="Haseloff J."/>
            <person name="Hetherington A.J."/>
            <person name="Higo A."/>
            <person name="Hirakawa Y."/>
            <person name="Hundley H.N."/>
            <person name="Ikeda Y."/>
            <person name="Inoue K."/>
            <person name="Inoue S.I."/>
            <person name="Ishida S."/>
            <person name="Jia Q."/>
            <person name="Kakita M."/>
            <person name="Kanazawa T."/>
            <person name="Kawai Y."/>
            <person name="Kawashima T."/>
            <person name="Kennedy M."/>
            <person name="Kinose K."/>
            <person name="Kinoshita T."/>
            <person name="Kohara Y."/>
            <person name="Koide E."/>
            <person name="Komatsu K."/>
            <person name="Kopischke S."/>
            <person name="Kubo M."/>
            <person name="Kyozuka J."/>
            <person name="Lagercrantz U."/>
            <person name="Lin S.S."/>
            <person name="Lindquist E."/>
            <person name="Lipzen A.M."/>
            <person name="Lu C.W."/>
            <person name="De Luna E."/>
            <person name="Martienssen R.A."/>
            <person name="Minamino N."/>
            <person name="Mizutani M."/>
            <person name="Mizutani M."/>
            <person name="Mochizuki N."/>
            <person name="Monte I."/>
            <person name="Mosher R."/>
            <person name="Nagasaki H."/>
            <person name="Nakagami H."/>
            <person name="Naramoto S."/>
            <person name="Nishitani K."/>
            <person name="Ohtani M."/>
            <person name="Okamoto T."/>
            <person name="Okumura M."/>
            <person name="Phillips J."/>
            <person name="Pollak B."/>
            <person name="Reinders A."/>
            <person name="Rovekamp M."/>
            <person name="Sano R."/>
            <person name="Sawa S."/>
            <person name="Schmid M.W."/>
            <person name="Shirakawa M."/>
            <person name="Solano R."/>
            <person name="Spunde A."/>
            <person name="Suetsugu N."/>
            <person name="Sugano S."/>
            <person name="Sugiyama A."/>
            <person name="Sun R."/>
            <person name="Suzuki Y."/>
            <person name="Takenaka M."/>
            <person name="Takezawa D."/>
            <person name="Tomogane H."/>
            <person name="Tsuzuki M."/>
            <person name="Ueda T."/>
            <person name="Umeda M."/>
            <person name="Ward J.M."/>
            <person name="Watanabe Y."/>
            <person name="Yazaki K."/>
            <person name="Yokoyama R."/>
            <person name="Yoshitake Y."/>
            <person name="Yotsui I."/>
            <person name="Zachgo S."/>
            <person name="Schmutz J."/>
        </authorList>
    </citation>
    <scope>NUCLEOTIDE SEQUENCE [LARGE SCALE GENOMIC DNA]</scope>
    <source>
        <strain evidence="4">Tak-1</strain>
    </source>
</reference>
<feature type="compositionally biased region" description="Basic residues" evidence="1">
    <location>
        <begin position="74"/>
        <end position="84"/>
    </location>
</feature>
<sequence length="190" mass="20451">MARLAWRARFYLSLWHISHCGGSEVGQGGSVGRADKRSRGWGGVGGDGDGDRVSSAGSGRRVEGGTRDPASWGQRRRVARRWRRERPESLGREGMGVGEGQGTGTGRAGEVAERALGERACTGRSRNLGCHRWGVPMGPLHAWRSVKRGAGVGDGRHGHRPPERGPRGGPRHTVRGDSEHARESRARGRA</sequence>
<feature type="chain" id="PRO_5015347582" evidence="2">
    <location>
        <begin position="23"/>
        <end position="190"/>
    </location>
</feature>
<feature type="region of interest" description="Disordered" evidence="1">
    <location>
        <begin position="23"/>
        <end position="108"/>
    </location>
</feature>
<gene>
    <name evidence="3" type="ORF">MARPO_0502s0002</name>
</gene>
<evidence type="ECO:0000313" key="3">
    <source>
        <dbReference type="EMBL" id="PTQ26733.1"/>
    </source>
</evidence>
<keyword evidence="4" id="KW-1185">Reference proteome</keyword>
<feature type="signal peptide" evidence="2">
    <location>
        <begin position="1"/>
        <end position="22"/>
    </location>
</feature>
<feature type="compositionally biased region" description="Basic and acidic residues" evidence="1">
    <location>
        <begin position="154"/>
        <end position="166"/>
    </location>
</feature>
<name>A0A2R6VYQ6_MARPO</name>
<proteinExistence type="predicted"/>
<dbReference type="EMBL" id="KZ773122">
    <property type="protein sequence ID" value="PTQ26733.1"/>
    <property type="molecule type" value="Genomic_DNA"/>
</dbReference>
<evidence type="ECO:0000313" key="4">
    <source>
        <dbReference type="Proteomes" id="UP000244005"/>
    </source>
</evidence>